<dbReference type="EMBL" id="BMAT01005940">
    <property type="protein sequence ID" value="GFS02940.1"/>
    <property type="molecule type" value="Genomic_DNA"/>
</dbReference>
<dbReference type="AlphaFoldDB" id="A0AAV4HYU1"/>
<sequence length="545" mass="64051">MLLDNELDNISGAPHHSRETEKLNMFLHTWNLHDCWRTRNANKKDFTWSKDKPFVARRLDYIFCSGDLISDVADTDIVHFPSTDHRAVVTQFVEDPFPRGPSRWQFNASLLKSKDFVEHMNIFIPNFLEDPLNVDIDCRTKWELLKAGIRLECMYFSRCTFNKKGKELEDKVKVLTNKITEEPNNQDLLTQLQECKRSLEIEEIAKTRGAIVRSRIKLAEQGDRSTKYFLNLEKQRATNNMIKQLKNEGSARITNPDEILKEIRTYYEHLYAKDYTLQMVQERLDNFLTGITHNVLTEEEKELCDTDINLQEMGEALKQLNNNSAPGSDGLTAEFYKFFWRSLSKPLLESFKKSIQLSELSLSQRREIKTEIKLVTYFSKSLLCLKYFTKATIDVKEFDEIKSIQSKFWRDVMTNWLEWVKVVKDDDDMESRHTTEKQPLFNYHYIRYKNKPMWLKKWFKAGLRYVHQMFSENSLKTLNEITHIVGYYPGIHFDYWAMSNAVSKWKLLLGGASISERGAGLVVESEISERAECLEKQINNSECYS</sequence>
<dbReference type="InterPro" id="IPR036691">
    <property type="entry name" value="Endo/exonu/phosph_ase_sf"/>
</dbReference>
<protein>
    <submittedName>
        <fullName evidence="1">Reverse transcriptase</fullName>
    </submittedName>
</protein>
<keyword evidence="1" id="KW-0808">Transferase</keyword>
<evidence type="ECO:0000313" key="1">
    <source>
        <dbReference type="EMBL" id="GFS02940.1"/>
    </source>
</evidence>
<organism evidence="1 2">
    <name type="scientific">Elysia marginata</name>
    <dbReference type="NCBI Taxonomy" id="1093978"/>
    <lineage>
        <taxon>Eukaryota</taxon>
        <taxon>Metazoa</taxon>
        <taxon>Spiralia</taxon>
        <taxon>Lophotrochozoa</taxon>
        <taxon>Mollusca</taxon>
        <taxon>Gastropoda</taxon>
        <taxon>Heterobranchia</taxon>
        <taxon>Euthyneura</taxon>
        <taxon>Panpulmonata</taxon>
        <taxon>Sacoglossa</taxon>
        <taxon>Placobranchoidea</taxon>
        <taxon>Plakobranchidae</taxon>
        <taxon>Elysia</taxon>
    </lineage>
</organism>
<evidence type="ECO:0000313" key="2">
    <source>
        <dbReference type="Proteomes" id="UP000762676"/>
    </source>
</evidence>
<comment type="caution">
    <text evidence="1">The sequence shown here is derived from an EMBL/GenBank/DDBJ whole genome shotgun (WGS) entry which is preliminary data.</text>
</comment>
<gene>
    <name evidence="1" type="ORF">ElyMa_002876900</name>
</gene>
<dbReference type="Gene3D" id="3.60.10.10">
    <property type="entry name" value="Endonuclease/exonuclease/phosphatase"/>
    <property type="match status" value="1"/>
</dbReference>
<dbReference type="Proteomes" id="UP000762676">
    <property type="component" value="Unassembled WGS sequence"/>
</dbReference>
<dbReference type="PANTHER" id="PTHR19446">
    <property type="entry name" value="REVERSE TRANSCRIPTASES"/>
    <property type="match status" value="1"/>
</dbReference>
<reference evidence="1 2" key="1">
    <citation type="journal article" date="2021" name="Elife">
        <title>Chloroplast acquisition without the gene transfer in kleptoplastic sea slugs, Plakobranchus ocellatus.</title>
        <authorList>
            <person name="Maeda T."/>
            <person name="Takahashi S."/>
            <person name="Yoshida T."/>
            <person name="Shimamura S."/>
            <person name="Takaki Y."/>
            <person name="Nagai Y."/>
            <person name="Toyoda A."/>
            <person name="Suzuki Y."/>
            <person name="Arimoto A."/>
            <person name="Ishii H."/>
            <person name="Satoh N."/>
            <person name="Nishiyama T."/>
            <person name="Hasebe M."/>
            <person name="Maruyama T."/>
            <person name="Minagawa J."/>
            <person name="Obokata J."/>
            <person name="Shigenobu S."/>
        </authorList>
    </citation>
    <scope>NUCLEOTIDE SEQUENCE [LARGE SCALE GENOMIC DNA]</scope>
</reference>
<name>A0AAV4HYU1_9GAST</name>
<keyword evidence="2" id="KW-1185">Reference proteome</keyword>
<dbReference type="GO" id="GO:0003964">
    <property type="term" value="F:RNA-directed DNA polymerase activity"/>
    <property type="evidence" value="ECO:0007669"/>
    <property type="project" value="UniProtKB-KW"/>
</dbReference>
<keyword evidence="1" id="KW-0695">RNA-directed DNA polymerase</keyword>
<dbReference type="SUPFAM" id="SSF56219">
    <property type="entry name" value="DNase I-like"/>
    <property type="match status" value="1"/>
</dbReference>
<accession>A0AAV4HYU1</accession>
<proteinExistence type="predicted"/>
<keyword evidence="1" id="KW-0548">Nucleotidyltransferase</keyword>